<feature type="transmembrane region" description="Helical" evidence="5">
    <location>
        <begin position="153"/>
        <end position="173"/>
    </location>
</feature>
<dbReference type="InterPro" id="IPR044878">
    <property type="entry name" value="UbiA_sf"/>
</dbReference>
<reference evidence="7" key="1">
    <citation type="submission" date="2020-03" db="EMBL/GenBank/DDBJ databases">
        <title>The deep terrestrial virosphere.</title>
        <authorList>
            <person name="Holmfeldt K."/>
            <person name="Nilsson E."/>
            <person name="Simone D."/>
            <person name="Lopez-Fernandez M."/>
            <person name="Wu X."/>
            <person name="de Brujin I."/>
            <person name="Lundin D."/>
            <person name="Andersson A."/>
            <person name="Bertilsson S."/>
            <person name="Dopson M."/>
        </authorList>
    </citation>
    <scope>NUCLEOTIDE SEQUENCE</scope>
    <source>
        <strain evidence="6">MM171A01743</strain>
        <strain evidence="7">MM171B00346</strain>
    </source>
</reference>
<feature type="transmembrane region" description="Helical" evidence="5">
    <location>
        <begin position="51"/>
        <end position="68"/>
    </location>
</feature>
<dbReference type="Pfam" id="PF01040">
    <property type="entry name" value="UbiA"/>
    <property type="match status" value="1"/>
</dbReference>
<organism evidence="7">
    <name type="scientific">viral metagenome</name>
    <dbReference type="NCBI Taxonomy" id="1070528"/>
    <lineage>
        <taxon>unclassified sequences</taxon>
        <taxon>metagenomes</taxon>
        <taxon>organismal metagenomes</taxon>
    </lineage>
</organism>
<dbReference type="PANTHER" id="PTHR42723">
    <property type="entry name" value="CHLOROPHYLL SYNTHASE"/>
    <property type="match status" value="1"/>
</dbReference>
<dbReference type="Gene3D" id="1.10.357.140">
    <property type="entry name" value="UbiA prenyltransferase"/>
    <property type="match status" value="1"/>
</dbReference>
<keyword evidence="2 5" id="KW-0812">Transmembrane</keyword>
<proteinExistence type="predicted"/>
<feature type="transmembrane region" description="Helical" evidence="5">
    <location>
        <begin position="126"/>
        <end position="144"/>
    </location>
</feature>
<feature type="transmembrane region" description="Helical" evidence="5">
    <location>
        <begin position="226"/>
        <end position="247"/>
    </location>
</feature>
<dbReference type="InterPro" id="IPR050475">
    <property type="entry name" value="Prenyltransferase_related"/>
</dbReference>
<dbReference type="InterPro" id="IPR000537">
    <property type="entry name" value="UbiA_prenyltransferase"/>
</dbReference>
<keyword evidence="4 5" id="KW-0472">Membrane</keyword>
<dbReference type="GO" id="GO:0016765">
    <property type="term" value="F:transferase activity, transferring alkyl or aryl (other than methyl) groups"/>
    <property type="evidence" value="ECO:0007669"/>
    <property type="project" value="InterPro"/>
</dbReference>
<dbReference type="EMBL" id="MT143879">
    <property type="protein sequence ID" value="QJB04330.1"/>
    <property type="molecule type" value="Genomic_DNA"/>
</dbReference>
<protein>
    <submittedName>
        <fullName evidence="7">Putative UbiA prenyltransferase family protein</fullName>
    </submittedName>
</protein>
<keyword evidence="7" id="KW-0808">Transferase</keyword>
<evidence type="ECO:0000256" key="4">
    <source>
        <dbReference type="ARBA" id="ARBA00023136"/>
    </source>
</evidence>
<evidence type="ECO:0000313" key="6">
    <source>
        <dbReference type="EMBL" id="QJA98498.1"/>
    </source>
</evidence>
<name>A0A6M3ME42_9ZZZZ</name>
<evidence type="ECO:0000256" key="2">
    <source>
        <dbReference type="ARBA" id="ARBA00022692"/>
    </source>
</evidence>
<evidence type="ECO:0000313" key="7">
    <source>
        <dbReference type="EMBL" id="QJB04330.1"/>
    </source>
</evidence>
<feature type="transmembrane region" description="Helical" evidence="5">
    <location>
        <begin position="284"/>
        <end position="303"/>
    </location>
</feature>
<sequence length="304" mass="33727">MKFGILQRYPNLRKLSERASAYSALCRPFTLLGAFLSGSCMDIAFSRMQVGSFNIFHAISLGLTLAFLQAGGQVMNQSLAEEVEIDRLNGKTYRPTVDGRIALKQAMITSVILYLSGILLAFCLSYAYGLFSMLIAFFAVGYTLPPLRVKKRFLLNNIWQGVARGMLPVVYVSLAYPEYLGLALPYGFVLAIWVTANQTSKDFGDEVGDLAYGIKSLPVTLGPRRAIVFMAVTTLCSFGLLNALIITELLPRALTWVNILSLPSALILYGLIRGLKFKYGENNLSWICFYCTLGLWYLLPTLLM</sequence>
<gene>
    <name evidence="6" type="ORF">MM171A01743_0012</name>
    <name evidence="7" type="ORF">MM171B00346_0042</name>
</gene>
<evidence type="ECO:0000256" key="1">
    <source>
        <dbReference type="ARBA" id="ARBA00004141"/>
    </source>
</evidence>
<keyword evidence="3 5" id="KW-1133">Transmembrane helix</keyword>
<evidence type="ECO:0000256" key="5">
    <source>
        <dbReference type="SAM" id="Phobius"/>
    </source>
</evidence>
<comment type="subcellular location">
    <subcellularLocation>
        <location evidence="1">Membrane</location>
        <topology evidence="1">Multi-pass membrane protein</topology>
    </subcellularLocation>
</comment>
<feature type="transmembrane region" description="Helical" evidence="5">
    <location>
        <begin position="179"/>
        <end position="196"/>
    </location>
</feature>
<dbReference type="GO" id="GO:0016020">
    <property type="term" value="C:membrane"/>
    <property type="evidence" value="ECO:0007669"/>
    <property type="project" value="UniProtKB-SubCell"/>
</dbReference>
<dbReference type="AlphaFoldDB" id="A0A6M3ME42"/>
<evidence type="ECO:0000256" key="3">
    <source>
        <dbReference type="ARBA" id="ARBA00022989"/>
    </source>
</evidence>
<accession>A0A6M3ME42</accession>
<dbReference type="EMBL" id="MT143585">
    <property type="protein sequence ID" value="QJA98498.1"/>
    <property type="molecule type" value="Genomic_DNA"/>
</dbReference>
<feature type="transmembrane region" description="Helical" evidence="5">
    <location>
        <begin position="253"/>
        <end position="272"/>
    </location>
</feature>
<dbReference type="PANTHER" id="PTHR42723:SF1">
    <property type="entry name" value="CHLOROPHYLL SYNTHASE, CHLOROPLASTIC"/>
    <property type="match status" value="1"/>
</dbReference>